<organism evidence="2 3">
    <name type="scientific">Friedmanniomyces endolithicus</name>
    <dbReference type="NCBI Taxonomy" id="329885"/>
    <lineage>
        <taxon>Eukaryota</taxon>
        <taxon>Fungi</taxon>
        <taxon>Dikarya</taxon>
        <taxon>Ascomycota</taxon>
        <taxon>Pezizomycotina</taxon>
        <taxon>Dothideomycetes</taxon>
        <taxon>Dothideomycetidae</taxon>
        <taxon>Mycosphaerellales</taxon>
        <taxon>Teratosphaeriaceae</taxon>
        <taxon>Friedmanniomyces</taxon>
    </lineage>
</organism>
<dbReference type="EMBL" id="JAUJLE010000008">
    <property type="protein sequence ID" value="KAK1011793.1"/>
    <property type="molecule type" value="Genomic_DNA"/>
</dbReference>
<sequence length="567" mass="63875">MVKAKTTGVTLKVCVYAGGGELLHEQDVGVGPSDRQLHDTIESVVRTTDHPSLARQRNGKNDFHYDLGFRFAESRVYLHGLDNYPELNIDTLADLFPPHGKQDKVIDVVVNIEVHPRNGEGKKLVARDRSQKGENGYTVRKCDYLIRTCDYFRLGISIATDKVSDFSEKEADAVRARVDTAKREKTISTYDALLAWRWSDEQGLPAQCLVPVSVHDFGDTCFGDCDRIDYHVEASHEEHIYLDYFQSFNRKGTLEELKGKVLKYAGLKAPKQVGSGVPLLPSYTWTDTVGGPAFHTKWPKGGVKLAIQFVSRMPDLPKLVFPQDLIVVIEGRKEDEARIVRDAAMEAMQKCPAPTRMQTKAKRKSCKVLFGKKYKGEWTIQLWAMQQDPAPRKLHLWHFGGEEVWEDGTRLTEFGLLNCLSVAKAREGDSRVFIQAVIGPKDISSWVVTGTEYTKHQPLRGKKGSKKEQKKKIATKQKSKGNERKGKKQEEDEEEDAEEKDREDESVEEDYAEEGARGNGDVEEGDEEEEKEEEGNAHAKSGKRESGSAFTLSKRSLTEAALRKSVR</sequence>
<gene>
    <name evidence="2" type="ORF">LTR91_001895</name>
</gene>
<evidence type="ECO:0000313" key="2">
    <source>
        <dbReference type="EMBL" id="KAK1011793.1"/>
    </source>
</evidence>
<proteinExistence type="predicted"/>
<evidence type="ECO:0000313" key="3">
    <source>
        <dbReference type="Proteomes" id="UP001175353"/>
    </source>
</evidence>
<reference evidence="2" key="1">
    <citation type="submission" date="2023-06" db="EMBL/GenBank/DDBJ databases">
        <title>Black Yeasts Isolated from many extreme environments.</title>
        <authorList>
            <person name="Coleine C."/>
            <person name="Stajich J.E."/>
            <person name="Selbmann L."/>
        </authorList>
    </citation>
    <scope>NUCLEOTIDE SEQUENCE</scope>
    <source>
        <strain evidence="2">CCFEE 5200</strain>
    </source>
</reference>
<feature type="compositionally biased region" description="Basic and acidic residues" evidence="1">
    <location>
        <begin position="534"/>
        <end position="546"/>
    </location>
</feature>
<feature type="compositionally biased region" description="Acidic residues" evidence="1">
    <location>
        <begin position="491"/>
        <end position="513"/>
    </location>
</feature>
<dbReference type="AlphaFoldDB" id="A0AAN6L0S1"/>
<feature type="compositionally biased region" description="Basic residues" evidence="1">
    <location>
        <begin position="457"/>
        <end position="479"/>
    </location>
</feature>
<name>A0AAN6L0S1_9PEZI</name>
<protein>
    <submittedName>
        <fullName evidence="2">Uncharacterized protein</fullName>
    </submittedName>
</protein>
<feature type="compositionally biased region" description="Acidic residues" evidence="1">
    <location>
        <begin position="521"/>
        <end position="533"/>
    </location>
</feature>
<feature type="region of interest" description="Disordered" evidence="1">
    <location>
        <begin position="454"/>
        <end position="567"/>
    </location>
</feature>
<keyword evidence="3" id="KW-1185">Reference proteome</keyword>
<dbReference type="Proteomes" id="UP001175353">
    <property type="component" value="Unassembled WGS sequence"/>
</dbReference>
<accession>A0AAN6L0S1</accession>
<feature type="compositionally biased region" description="Basic and acidic residues" evidence="1">
    <location>
        <begin position="480"/>
        <end position="490"/>
    </location>
</feature>
<comment type="caution">
    <text evidence="2">The sequence shown here is derived from an EMBL/GenBank/DDBJ whole genome shotgun (WGS) entry which is preliminary data.</text>
</comment>
<evidence type="ECO:0000256" key="1">
    <source>
        <dbReference type="SAM" id="MobiDB-lite"/>
    </source>
</evidence>